<dbReference type="PROSITE" id="PS50109">
    <property type="entry name" value="HIS_KIN"/>
    <property type="match status" value="1"/>
</dbReference>
<dbReference type="SUPFAM" id="SSF55781">
    <property type="entry name" value="GAF domain-like"/>
    <property type="match status" value="2"/>
</dbReference>
<dbReference type="Pfam" id="PF13185">
    <property type="entry name" value="GAF_2"/>
    <property type="match status" value="1"/>
</dbReference>
<name>A0A1I0Q6T4_9BACT</name>
<dbReference type="NCBIfam" id="TIGR00229">
    <property type="entry name" value="sensory_box"/>
    <property type="match status" value="3"/>
</dbReference>
<dbReference type="CDD" id="cd00082">
    <property type="entry name" value="HisKA"/>
    <property type="match status" value="1"/>
</dbReference>
<evidence type="ECO:0000256" key="10">
    <source>
        <dbReference type="ARBA" id="ARBA00022989"/>
    </source>
</evidence>
<dbReference type="CDD" id="cd00130">
    <property type="entry name" value="PAS"/>
    <property type="match status" value="3"/>
</dbReference>
<evidence type="ECO:0000256" key="3">
    <source>
        <dbReference type="ARBA" id="ARBA00012438"/>
    </source>
</evidence>
<dbReference type="InterPro" id="IPR005467">
    <property type="entry name" value="His_kinase_dom"/>
</dbReference>
<dbReference type="SMART" id="SM00388">
    <property type="entry name" value="HisKA"/>
    <property type="match status" value="1"/>
</dbReference>
<protein>
    <recommendedName>
        <fullName evidence="3">histidine kinase</fullName>
        <ecNumber evidence="3">2.7.13.3</ecNumber>
    </recommendedName>
</protein>
<evidence type="ECO:0000256" key="11">
    <source>
        <dbReference type="ARBA" id="ARBA00023012"/>
    </source>
</evidence>
<evidence type="ECO:0000259" key="15">
    <source>
        <dbReference type="PROSITE" id="PS50113"/>
    </source>
</evidence>
<dbReference type="InterPro" id="IPR001610">
    <property type="entry name" value="PAC"/>
</dbReference>
<dbReference type="Gene3D" id="3.30.450.20">
    <property type="entry name" value="PAS domain"/>
    <property type="match status" value="3"/>
</dbReference>
<dbReference type="InterPro" id="IPR003661">
    <property type="entry name" value="HisK_dim/P_dom"/>
</dbReference>
<dbReference type="EC" id="2.7.13.3" evidence="3"/>
<dbReference type="Proteomes" id="UP000199437">
    <property type="component" value="Unassembled WGS sequence"/>
</dbReference>
<dbReference type="InterPro" id="IPR004358">
    <property type="entry name" value="Sig_transdc_His_kin-like_C"/>
</dbReference>
<reference evidence="17" key="1">
    <citation type="submission" date="2016-10" db="EMBL/GenBank/DDBJ databases">
        <authorList>
            <person name="Varghese N."/>
            <person name="Submissions S."/>
        </authorList>
    </citation>
    <scope>NUCLEOTIDE SEQUENCE [LARGE SCALE GENOMIC DNA]</scope>
    <source>
        <strain evidence="17">CGMCC 1.12402</strain>
    </source>
</reference>
<evidence type="ECO:0000256" key="4">
    <source>
        <dbReference type="ARBA" id="ARBA00022553"/>
    </source>
</evidence>
<sequence>MKNKPILRLDKDFVLIERLLIPNSWIRAFHLEKGKPIHPLIEEAIKTGDSSDLRVAHNEIKLAFYLEHLEDSYHLHFHTNSNTILESPQNIDKYKLLVEAADDMIFETDLGGHFTYVNPKSVELTGYSREELVGMKYLELIREDWRPKVRDYYVQQYADSTQSTYLEFPITIKNGKEIWVGQRIQLLENDNAVYGMMAVARDITEEYKSRLALRQSEDKYRSIIENLKYGLMEVDLDERILFVNDAMCAITGYTREELIGSTAQEVLTSTDQKDVLDSQHAKRAKGDSSVYELKLLDKKGDEHWVLISGAPIHDINGKLTGTMGIHVDITDRKQAEQELINTQHRLDRYKQGIESINEITSNQALSLQDQLIAGLKNAANFLGLPIGIVSEVVGDEYSIKEHFLLEDGGELENGQRFDLTETYCDLVYAQDRKIAVSDFGKSEYNVHPCYELFKLESYIGTTYSVNGYKRGTINFSSPTPRGTKFDAYDLEFIDILAKWVGYLVTQIENQDALDQERILLEEKNDELRDKENYLKAINDFVTKLLDDDTIHDISWEIAENVIDQFGYDDCVIYILNKEEGCLEQVAAYGSKIKEPRKVLDPIKVELGRGIVGSVAQTGKAEIIGDTSKDKRYLVDDAVRLSEITVPIISDGEVLGVIDSEHPDKDYFTDVHLDTLTTIANLASNRLKNAIAKGKQLKAEAELKDSERKLRNIIDSAIDGVITIDKAGLVTEWNRQAEVIFGFREDEVIGKPLTDTIIPEEYREAHNRGMSHYLSTGEGPVLNQKIEITALRKNGEEFPIELAIIPVMMKGEHSFTAFVSDITLQKKVQDEMEKALQKEVELNELKSRFVSMTSHEFRTPLTTIKQNTDLMSYKLENKYPEQAKEFEKYLSRIESEITRVTGLMNDILMLGRIESGKMVVKKSPTELPKFCQNIIDTHTANRADGRTVNLTLAGVPRPVHLDDQLFGHVVNNLVSNAFKYSEGKPNPEMTLKFTELKHVVLHIKDYGIGIPKKDQKGLFQSFFRATNVRNIQGTGLGLSIVKEFTEMHGGTISLESDKDQGTEFIVEIPYE</sequence>
<evidence type="ECO:0000256" key="5">
    <source>
        <dbReference type="ARBA" id="ARBA00022679"/>
    </source>
</evidence>
<gene>
    <name evidence="16" type="ORF">SAMN05216290_2062</name>
</gene>
<dbReference type="SMART" id="SM00387">
    <property type="entry name" value="HATPase_c"/>
    <property type="match status" value="1"/>
</dbReference>
<dbReference type="EMBL" id="FOIR01000002">
    <property type="protein sequence ID" value="SEW22588.1"/>
    <property type="molecule type" value="Genomic_DNA"/>
</dbReference>
<dbReference type="CDD" id="cd00075">
    <property type="entry name" value="HATPase"/>
    <property type="match status" value="1"/>
</dbReference>
<keyword evidence="11" id="KW-0902">Two-component regulatory system</keyword>
<dbReference type="GO" id="GO:0006355">
    <property type="term" value="P:regulation of DNA-templated transcription"/>
    <property type="evidence" value="ECO:0007669"/>
    <property type="project" value="InterPro"/>
</dbReference>
<keyword evidence="5" id="KW-0808">Transferase</keyword>
<evidence type="ECO:0000313" key="16">
    <source>
        <dbReference type="EMBL" id="SEW22588.1"/>
    </source>
</evidence>
<comment type="catalytic activity">
    <reaction evidence="1">
        <text>ATP + protein L-histidine = ADP + protein N-phospho-L-histidine.</text>
        <dbReference type="EC" id="2.7.13.3"/>
    </reaction>
</comment>
<dbReference type="SMART" id="SM00086">
    <property type="entry name" value="PAC"/>
    <property type="match status" value="3"/>
</dbReference>
<evidence type="ECO:0000256" key="8">
    <source>
        <dbReference type="ARBA" id="ARBA00022777"/>
    </source>
</evidence>
<dbReference type="SUPFAM" id="SSF55785">
    <property type="entry name" value="PYP-like sensor domain (PAS domain)"/>
    <property type="match status" value="3"/>
</dbReference>
<dbReference type="InterPro" id="IPR003018">
    <property type="entry name" value="GAF"/>
</dbReference>
<evidence type="ECO:0000256" key="2">
    <source>
        <dbReference type="ARBA" id="ARBA00004141"/>
    </source>
</evidence>
<keyword evidence="4" id="KW-0597">Phosphoprotein</keyword>
<evidence type="ECO:0000256" key="7">
    <source>
        <dbReference type="ARBA" id="ARBA00022741"/>
    </source>
</evidence>
<keyword evidence="17" id="KW-1185">Reference proteome</keyword>
<dbReference type="PROSITE" id="PS50113">
    <property type="entry name" value="PAC"/>
    <property type="match status" value="3"/>
</dbReference>
<dbReference type="GO" id="GO:0030295">
    <property type="term" value="F:protein kinase activator activity"/>
    <property type="evidence" value="ECO:0007669"/>
    <property type="project" value="TreeGrafter"/>
</dbReference>
<keyword evidence="6" id="KW-0812">Transmembrane</keyword>
<dbReference type="Gene3D" id="1.10.287.130">
    <property type="match status" value="1"/>
</dbReference>
<dbReference type="InterPro" id="IPR050351">
    <property type="entry name" value="BphY/WalK/GraS-like"/>
</dbReference>
<evidence type="ECO:0000256" key="12">
    <source>
        <dbReference type="ARBA" id="ARBA00023136"/>
    </source>
</evidence>
<feature type="domain" description="Histidine kinase" evidence="13">
    <location>
        <begin position="851"/>
        <end position="1070"/>
    </location>
</feature>
<dbReference type="InterPro" id="IPR036097">
    <property type="entry name" value="HisK_dim/P_sf"/>
</dbReference>
<dbReference type="InterPro" id="IPR036890">
    <property type="entry name" value="HATPase_C_sf"/>
</dbReference>
<feature type="domain" description="PAS" evidence="14">
    <location>
        <begin position="216"/>
        <end position="286"/>
    </location>
</feature>
<dbReference type="STRING" id="1267423.SAMN05216290_2062"/>
<feature type="domain" description="PAS" evidence="14">
    <location>
        <begin position="90"/>
        <end position="161"/>
    </location>
</feature>
<keyword evidence="7" id="KW-0547">Nucleotide-binding</keyword>
<dbReference type="Gene3D" id="3.30.565.10">
    <property type="entry name" value="Histidine kinase-like ATPase, C-terminal domain"/>
    <property type="match status" value="1"/>
</dbReference>
<keyword evidence="12" id="KW-0472">Membrane</keyword>
<comment type="subcellular location">
    <subcellularLocation>
        <location evidence="2">Membrane</location>
        <topology evidence="2">Multi-pass membrane protein</topology>
    </subcellularLocation>
</comment>
<dbReference type="GeneID" id="99986776"/>
<keyword evidence="9" id="KW-0067">ATP-binding</keyword>
<evidence type="ECO:0000256" key="9">
    <source>
        <dbReference type="ARBA" id="ARBA00022840"/>
    </source>
</evidence>
<dbReference type="InterPro" id="IPR029016">
    <property type="entry name" value="GAF-like_dom_sf"/>
</dbReference>
<dbReference type="InterPro" id="IPR013767">
    <property type="entry name" value="PAS_fold"/>
</dbReference>
<dbReference type="InterPro" id="IPR000700">
    <property type="entry name" value="PAS-assoc_C"/>
</dbReference>
<keyword evidence="10" id="KW-1133">Transmembrane helix</keyword>
<dbReference type="SUPFAM" id="SSF55874">
    <property type="entry name" value="ATPase domain of HSP90 chaperone/DNA topoisomerase II/histidine kinase"/>
    <property type="match status" value="1"/>
</dbReference>
<dbReference type="Pfam" id="PF00512">
    <property type="entry name" value="HisKA"/>
    <property type="match status" value="1"/>
</dbReference>
<dbReference type="PANTHER" id="PTHR42878:SF7">
    <property type="entry name" value="SENSOR HISTIDINE KINASE GLRK"/>
    <property type="match status" value="1"/>
</dbReference>
<dbReference type="SMART" id="SM00091">
    <property type="entry name" value="PAS"/>
    <property type="match status" value="3"/>
</dbReference>
<dbReference type="GO" id="GO:0000156">
    <property type="term" value="F:phosphorelay response regulator activity"/>
    <property type="evidence" value="ECO:0007669"/>
    <property type="project" value="TreeGrafter"/>
</dbReference>
<dbReference type="GO" id="GO:0016020">
    <property type="term" value="C:membrane"/>
    <property type="evidence" value="ECO:0007669"/>
    <property type="project" value="UniProtKB-SubCell"/>
</dbReference>
<dbReference type="InterPro" id="IPR000014">
    <property type="entry name" value="PAS"/>
</dbReference>
<feature type="domain" description="PAS" evidence="14">
    <location>
        <begin position="705"/>
        <end position="776"/>
    </location>
</feature>
<dbReference type="AlphaFoldDB" id="A0A1I0Q6T4"/>
<dbReference type="InterPro" id="IPR035965">
    <property type="entry name" value="PAS-like_dom_sf"/>
</dbReference>
<evidence type="ECO:0000259" key="14">
    <source>
        <dbReference type="PROSITE" id="PS50112"/>
    </source>
</evidence>
<proteinExistence type="predicted"/>
<feature type="domain" description="PAC" evidence="15">
    <location>
        <begin position="289"/>
        <end position="341"/>
    </location>
</feature>
<dbReference type="GO" id="GO:0000155">
    <property type="term" value="F:phosphorelay sensor kinase activity"/>
    <property type="evidence" value="ECO:0007669"/>
    <property type="project" value="InterPro"/>
</dbReference>
<dbReference type="GO" id="GO:0007234">
    <property type="term" value="P:osmosensory signaling via phosphorelay pathway"/>
    <property type="evidence" value="ECO:0007669"/>
    <property type="project" value="TreeGrafter"/>
</dbReference>
<evidence type="ECO:0000259" key="13">
    <source>
        <dbReference type="PROSITE" id="PS50109"/>
    </source>
</evidence>
<evidence type="ECO:0000256" key="6">
    <source>
        <dbReference type="ARBA" id="ARBA00022692"/>
    </source>
</evidence>
<dbReference type="Pfam" id="PF02518">
    <property type="entry name" value="HATPase_c"/>
    <property type="match status" value="1"/>
</dbReference>
<feature type="domain" description="PAC" evidence="15">
    <location>
        <begin position="164"/>
        <end position="215"/>
    </location>
</feature>
<dbReference type="Pfam" id="PF00989">
    <property type="entry name" value="PAS"/>
    <property type="match status" value="3"/>
</dbReference>
<evidence type="ECO:0000313" key="17">
    <source>
        <dbReference type="Proteomes" id="UP000199437"/>
    </source>
</evidence>
<dbReference type="RefSeq" id="WP_090258500.1">
    <property type="nucleotide sequence ID" value="NZ_FOIR01000002.1"/>
</dbReference>
<dbReference type="SMART" id="SM00065">
    <property type="entry name" value="GAF"/>
    <property type="match status" value="1"/>
</dbReference>
<feature type="domain" description="PAC" evidence="15">
    <location>
        <begin position="783"/>
        <end position="833"/>
    </location>
</feature>
<evidence type="ECO:0000256" key="1">
    <source>
        <dbReference type="ARBA" id="ARBA00000085"/>
    </source>
</evidence>
<dbReference type="PROSITE" id="PS50112">
    <property type="entry name" value="PAS"/>
    <property type="match status" value="3"/>
</dbReference>
<dbReference type="Gene3D" id="3.30.450.40">
    <property type="match status" value="2"/>
</dbReference>
<dbReference type="PANTHER" id="PTHR42878">
    <property type="entry name" value="TWO-COMPONENT HISTIDINE KINASE"/>
    <property type="match status" value="1"/>
</dbReference>
<organism evidence="16 17">
    <name type="scientific">Roseivirga pacifica</name>
    <dbReference type="NCBI Taxonomy" id="1267423"/>
    <lineage>
        <taxon>Bacteria</taxon>
        <taxon>Pseudomonadati</taxon>
        <taxon>Bacteroidota</taxon>
        <taxon>Cytophagia</taxon>
        <taxon>Cytophagales</taxon>
        <taxon>Roseivirgaceae</taxon>
        <taxon>Roseivirga</taxon>
    </lineage>
</organism>
<dbReference type="PRINTS" id="PR00344">
    <property type="entry name" value="BCTRLSENSOR"/>
</dbReference>
<dbReference type="OrthoDB" id="9808408at2"/>
<dbReference type="SUPFAM" id="SSF47384">
    <property type="entry name" value="Homodimeric domain of signal transducing histidine kinase"/>
    <property type="match status" value="1"/>
</dbReference>
<accession>A0A1I0Q6T4</accession>
<dbReference type="InterPro" id="IPR003594">
    <property type="entry name" value="HATPase_dom"/>
</dbReference>
<keyword evidence="8" id="KW-0418">Kinase</keyword>